<evidence type="ECO:0000256" key="6">
    <source>
        <dbReference type="ARBA" id="ARBA00022729"/>
    </source>
</evidence>
<dbReference type="GO" id="GO:0005886">
    <property type="term" value="C:plasma membrane"/>
    <property type="evidence" value="ECO:0007669"/>
    <property type="project" value="UniProtKB-SubCell"/>
</dbReference>
<comment type="subcellular location">
    <subcellularLocation>
        <location evidence="1">Cell membrane</location>
        <topology evidence="1">Single-pass type I membrane protein</topology>
    </subcellularLocation>
</comment>
<keyword evidence="3" id="KW-1003">Cell membrane</keyword>
<dbReference type="InterPro" id="IPR013783">
    <property type="entry name" value="Ig-like_fold"/>
</dbReference>
<feature type="transmembrane region" description="Helical" evidence="17">
    <location>
        <begin position="3524"/>
        <end position="3549"/>
    </location>
</feature>
<evidence type="ECO:0000256" key="14">
    <source>
        <dbReference type="ARBA" id="ARBA00023170"/>
    </source>
</evidence>
<evidence type="ECO:0000256" key="12">
    <source>
        <dbReference type="ARBA" id="ARBA00023137"/>
    </source>
</evidence>
<feature type="transmembrane region" description="Helical" evidence="17">
    <location>
        <begin position="3603"/>
        <end position="3622"/>
    </location>
</feature>
<dbReference type="PANTHER" id="PTHR34677:SF3">
    <property type="entry name" value="BACTERIAL IG-LIKE DOMAIN-CONTAINING PROTEIN"/>
    <property type="match status" value="1"/>
</dbReference>
<evidence type="ECO:0000259" key="18">
    <source>
        <dbReference type="Pfam" id="PF12810"/>
    </source>
</evidence>
<evidence type="ECO:0000256" key="7">
    <source>
        <dbReference type="ARBA" id="ARBA00022741"/>
    </source>
</evidence>
<evidence type="ECO:0000256" key="17">
    <source>
        <dbReference type="SAM" id="Phobius"/>
    </source>
</evidence>
<feature type="domain" description="Bacterial Ig-like" evidence="20">
    <location>
        <begin position="2188"/>
        <end position="2263"/>
    </location>
</feature>
<dbReference type="InterPro" id="IPR041498">
    <property type="entry name" value="Big_6"/>
</dbReference>
<evidence type="ECO:0000256" key="5">
    <source>
        <dbReference type="ARBA" id="ARBA00022692"/>
    </source>
</evidence>
<dbReference type="Pfam" id="PF19078">
    <property type="entry name" value="Big_12"/>
    <property type="match status" value="3"/>
</dbReference>
<dbReference type="Pfam" id="PF17936">
    <property type="entry name" value="Big_6"/>
    <property type="match status" value="1"/>
</dbReference>
<feature type="domain" description="Bacterial Ig-like" evidence="21">
    <location>
        <begin position="1441"/>
        <end position="1535"/>
    </location>
</feature>
<feature type="region of interest" description="Disordered" evidence="16">
    <location>
        <begin position="3383"/>
        <end position="3429"/>
    </location>
</feature>
<keyword evidence="10 17" id="KW-1133">Transmembrane helix</keyword>
<feature type="transmembrane region" description="Helical" evidence="17">
    <location>
        <begin position="3642"/>
        <end position="3662"/>
    </location>
</feature>
<dbReference type="EC" id="2.7.10.1" evidence="2"/>
<keyword evidence="13" id="KW-1015">Disulfide bond</keyword>
<evidence type="ECO:0000259" key="21">
    <source>
        <dbReference type="Pfam" id="PF19078"/>
    </source>
</evidence>
<feature type="transmembrane region" description="Helical" evidence="17">
    <location>
        <begin position="3561"/>
        <end position="3591"/>
    </location>
</feature>
<feature type="transmembrane region" description="Helical" evidence="17">
    <location>
        <begin position="3773"/>
        <end position="3792"/>
    </location>
</feature>
<organism evidence="22">
    <name type="scientific">freshwater metagenome</name>
    <dbReference type="NCBI Taxonomy" id="449393"/>
    <lineage>
        <taxon>unclassified sequences</taxon>
        <taxon>metagenomes</taxon>
        <taxon>ecological metagenomes</taxon>
    </lineage>
</organism>
<feature type="domain" description="Bacterial Ig-like" evidence="20">
    <location>
        <begin position="2080"/>
        <end position="2173"/>
    </location>
</feature>
<keyword evidence="8" id="KW-0418">Kinase</keyword>
<feature type="region of interest" description="Disordered" evidence="16">
    <location>
        <begin position="3449"/>
        <end position="3475"/>
    </location>
</feature>
<dbReference type="NCBIfam" id="NF033510">
    <property type="entry name" value="Ca_tandemer"/>
    <property type="match status" value="5"/>
</dbReference>
<feature type="transmembrane region" description="Helical" evidence="17">
    <location>
        <begin position="3730"/>
        <end position="3753"/>
    </location>
</feature>
<evidence type="ECO:0000256" key="4">
    <source>
        <dbReference type="ARBA" id="ARBA00022679"/>
    </source>
</evidence>
<feature type="compositionally biased region" description="Gly residues" evidence="16">
    <location>
        <begin position="3399"/>
        <end position="3410"/>
    </location>
</feature>
<evidence type="ECO:0000256" key="3">
    <source>
        <dbReference type="ARBA" id="ARBA00022475"/>
    </source>
</evidence>
<accession>A0A6J6V689</accession>
<keyword evidence="15" id="KW-0325">Glycoprotein</keyword>
<feature type="transmembrane region" description="Helical" evidence="17">
    <location>
        <begin position="3674"/>
        <end position="3691"/>
    </location>
</feature>
<dbReference type="Pfam" id="PF19077">
    <property type="entry name" value="Big_13"/>
    <property type="match status" value="5"/>
</dbReference>
<keyword evidence="14" id="KW-0675">Receptor</keyword>
<dbReference type="InterPro" id="IPR044048">
    <property type="entry name" value="Big_12"/>
</dbReference>
<evidence type="ECO:0000256" key="16">
    <source>
        <dbReference type="SAM" id="MobiDB-lite"/>
    </source>
</evidence>
<evidence type="ECO:0000256" key="8">
    <source>
        <dbReference type="ARBA" id="ARBA00022777"/>
    </source>
</evidence>
<protein>
    <recommendedName>
        <fullName evidence="2">receptor protein-tyrosine kinase</fullName>
        <ecNumber evidence="2">2.7.10.1</ecNumber>
    </recommendedName>
</protein>
<dbReference type="Gene3D" id="2.60.40.10">
    <property type="entry name" value="Immunoglobulins"/>
    <property type="match status" value="10"/>
</dbReference>
<proteinExistence type="predicted"/>
<keyword evidence="6" id="KW-0732">Signal</keyword>
<keyword evidence="7" id="KW-0547">Nucleotide-binding</keyword>
<feature type="transmembrane region" description="Helical" evidence="17">
    <location>
        <begin position="3838"/>
        <end position="3859"/>
    </location>
</feature>
<evidence type="ECO:0000256" key="2">
    <source>
        <dbReference type="ARBA" id="ARBA00011902"/>
    </source>
</evidence>
<evidence type="ECO:0000259" key="19">
    <source>
        <dbReference type="Pfam" id="PF17936"/>
    </source>
</evidence>
<evidence type="ECO:0000256" key="9">
    <source>
        <dbReference type="ARBA" id="ARBA00022840"/>
    </source>
</evidence>
<keyword evidence="9" id="KW-0067">ATP-binding</keyword>
<evidence type="ECO:0000256" key="11">
    <source>
        <dbReference type="ARBA" id="ARBA00023136"/>
    </source>
</evidence>
<evidence type="ECO:0000313" key="22">
    <source>
        <dbReference type="EMBL" id="CAB4767186.1"/>
    </source>
</evidence>
<evidence type="ECO:0000256" key="10">
    <source>
        <dbReference type="ARBA" id="ARBA00022989"/>
    </source>
</evidence>
<evidence type="ECO:0000256" key="15">
    <source>
        <dbReference type="ARBA" id="ARBA00023180"/>
    </source>
</evidence>
<sequence>MNNETPVSGDVSATPTTLTTNTYAANGTVRPYLVPPGVSWLQVDSIGGQGGTGASGLGGKGGRLQGAIPVTPGETLYLYVGGSGSSNVGGWNGGGSGSAASQGGGGGGATDIRRNKLVVTNKIVQSSTATLTTSLAHGFSIGDSVIVKGVGSPFDGTFTVTAINAVNKTFSYAVSTTTLAGTTASGTVTGPSTWNNATSLATRVLVAGGGGGGGNNMAGGFGGGLTAGEGGSNSCAGGQTGNCSGYGGSQTYGKSLGLGGVAVQAYSGGGGGGYWGGWAAGNSPQLDRTGTGGYSGGGGGSSYTATEVAMPIHTQGYQTGAGSLSLSYSVDTTAPVVTGVSSPNPTGNYIIGREISVNVSYSEAVVVTGTPTLTLDAGTRDVVLNYVSGSGSSTLLFNYVVAEGDLKNQLDIKATNSLDVAGGVITDRAGIAADNTLPAPGSATSLVGSKLLSVDGVPPIKPTVLSASGVDGISLDWTDNTESDLKEYRIYSCSGLIAASCSSAASFSSLSSVTAGISTFEHIAVGRGITYYYYVTAIDLRGNESPASDVVSWFLPVPVMVATPSVTAVSPTNDLTPELTGVADAGATVYVYMDGSSTPLGSVTAAGNGTYSFSPPSNIAAGAHTFRARATVSGVKTGSSGFSYETNVVIDTTAPTFSSNNRSFPTSQTTGLDTLTFRLSFSEALSGLDASDLVATGTTAIVSRVAMVSGSTGDYDITVSGGDLAGYNGVVGIGFVASPTVTDIAGNALAGTTPASAAQTYTMDNSNPAVTITSTALTLGGTSTATITFTLGQPSTDFVLGDVDVVGGTLSAFAGSGTVYTATFTPRAGYSGAATISVDAGSFSNVSGVYNAAGNLSLTIDTTAPNIVSVQSPTANGMYAVGAIINVTVTFDEAVSVGTGGGVPSLLLETGSVDRTASYVSGSGASILTFRYVVQAGDLTPDLDVQSGAALVLNGGTIRDLSGNTGNTALMAPGATGSLGANAAIVIDTIAPSEPTGVSAIGVGGVTTLNRLTATNTDMTATATITAGEATGGSATLYLDGVAIATDSTILVGDASVSFVLGKTSVADLQAAVATGGSLTVKLTDLAGNISNASSSVALIVDYVVPTVQLSSSRTSLIAGQTATMTATLSESTTNFTSTDVSVAGGSISTFAGSGTTYTFTFTPATSSTTSMSISVAAGVFSDAAGNINNASSVITATVDTLIPVVSSLTSSTLDGAYRAGTTIDIAVTLSENVVVTTGGGVPTLLLETGTTDRAASYVSGSGTSTLVFRYVVQAGDTSSDLDVQSASALVLNGGTIKDVAGNDAALTVLVASATGSLAASKAIVIDTTAPSSPTALSATLVGGTVVANTLLADSTNMTATATIVADQATGGSAELLLGLITIATDTTVSASDTSLNFNLNFSTSAELQAAIATGGQLTVRLIDAAGNISTSSQAVTLTVDYVKPSVSMTASSSTLKIGQTSTLTITLSEASSTFVLSDVTATGGSVGTFVAVSPTQYTFVFTPTSAVNGGTATLSIGGGAFTDTAGNPSIGSSTVSINYDTLAPSVPVVDGTSPILTNDATPTLSGSAEVGSTVFVTDSSTTPVTQLASVVATNGTWTFDAATLIEGDHYISAVAVDAAGNTSASSTVKTWRIDTTPPTISLSTVAGNDVVVRSEKDSGVAISGAVEIGASITLDFAGLTKTLAPSNGSWTYSFTESDWTTIASTSPIVFSVTATDAANNTASRTRSVTMNLVDIAVPGDPDLNTADDTGVSSSDNTTTQRTVRIDVPLVNGATPSHEAGQLLELIDDTGFVLASRILDAIDVSDGTYQFTLSDLNDDTYVVKSRVSSLGNSAGSLGQLNLVVDNRVPGTPGAPNMTDATDTGISARDNVTSTVRPMFKVAIDGVEISGNPLVAGDSILLLGGSSIVETLTLSSTDISTGFVLLQPNVNLSEGQNSLTAKARSVAGVSGSDSIALSVLIDTTGQIAPSVLDLIAADDTGISSSDNTTSIVQPRLSVFLSGLGVVANDQVQLLDASLQIIGSVTVSSVDVANGYVYVTPIGVLLDGSQVLKVRVVDRAGNIGQVSSGLTLKIVTSVPNATEPSLQASSDSGRSSSDRITLRTNPTFVGTGTSGDTVELYEGLQLIGTGQVVGGNWSITVSALSDNSYTLRALVIDSAGNASSFSAGLGVTIDTSRPIAPVITGSNLLKSVATPIISGTAEALSVVSLYESLHLIGTTTADSLGNWTLTTSTLIDGTYSLKAAATDIAGNTSADSTTVSMLVDTVVPNAPVINPITTFALAQPLTGTGEPGATLSIYDDANLIGSVTVGVGGTWIFTTPTLSNSSHSFTAVQVDSVGNTSVASSPARTIPAIQISALYGANGLDDNGIGATASQYGAGGITDIDNAAKANLINDLIDKLASTAVDTQAEIIALAVVVKKIFETAAGGNPVPALTPEDLALLGITGVDQDSLSSVISAIAGSADNGGGVDSLVELSAVIDAAIAAQRAAFAIISVYDGSNTVPAEEDFASVSVTGVSQTNIDSINTVLVVLNAAATDSRSEVQAIVDTYTTILNGADGSSNSAISLTSSQYQALGLTVISSSARAGLLSSILDARARNDVDTYVELLAIASVVARLVVTAAGGVASPALTPEDFALIGITGVTNSNLAAVIAAIAATSDNGSGIDSLAKLQANVDAGISAARGASQAIISSYTGSNTAPGLSDFENIGVTGVDSANIGAVNTLIAYKASADTDSQTEVQAVVDAYAKVIASANGAADGGVPLTATEFSALGLSAVNTPAEVSLLNELIDIRSNSAVDSYQELAALASLVTRFIGEAGGTPAVPALTPADFAALGLSGVTDANLAEVLAAIRASGADGSGIDSLLELRSLVDGAVAQSRLDAIDRISRYDGTGATVVPTLNDYANAGVTGVATTNLGSINTAFVEIGRSDSDTALEIQGLVSGYVAILNGAEGVSDNDTVLTQGQYVAMGLSRIDTASKAGLLNEIFDKFTLSKVDTYRELMAIADFVADIFLVAIGGQPQSALSIERPTPIGITGVTAENLALVVEAIANSSDDATGVDTLSEIQAIVDQVRADQATALGVISGYDGTNTLPSLNTFASAGIIGVDAANIGIINQFLAVMSARSTDSVAEVQALVDALVKLTICADGVANGNCTLTAAEFQALGYKDIDTQEEVDALNADLDALVLTSNEEEKRITEVVNAVIERFRPDPETTTPPTTAPPTTAPPTTTLPPLDLLPESNGIETPPDQAVVVIDGVVIDLLVTINEDNSATIEYPGNFIVRIIPTQPEDGALPTDGTSGIRVYRDRTVAVNGEGFASETEVEVWINSTPIKLGTALTDLSGGFSKTFDVPPGIEFGEHTLTLGGNLPDGAFVSVSIGLVVVDVDEVVPSPPDDGSNSDGGSTTGGDGTGDNGGTANNPGGEPYDPKSEPKSVISLLGDMAGLMALAGMAVAGRRREDDSDDDSDSDERGSGEVSDVAVKHHTVSADSTDDILRMPRSSLLDRIVTALPVKLARFSPMIGRVFIDGIYLRSLFGLTWIIMPLLAIIGGIGSAVSTDFNAVMPSLAWLILIVVIGTFDALAGFMAASIFGILIVLGGGINSTDSIRGLLGVWVFSFAIPMLASASRPFRRKDAEGIAGIWDRTADFVMIVLFGAWAAGSMFGSLPGLTGFRPSYADDVSRIQIIVLVVLILRYLLENSAVVLTPSRMLELSDLKLPDPSNAQVVISSLFRTASFTFVAVVFIGNNWALWTGAALYLLPKIVATVDESFPNSEALHRYLPRGILKVTFMMFVARWWGQLLTSNIDDAEKMLTFGFVFLGMPGFITTVLGWFGRSSNQPWKQNWFTRIGGLILLIVGFLIVRGVLLS</sequence>
<keyword evidence="4" id="KW-0808">Transferase</keyword>
<dbReference type="GO" id="GO:0004714">
    <property type="term" value="F:transmembrane receptor protein tyrosine kinase activity"/>
    <property type="evidence" value="ECO:0007669"/>
    <property type="project" value="UniProtKB-EC"/>
</dbReference>
<dbReference type="InterPro" id="IPR044016">
    <property type="entry name" value="Big_13"/>
</dbReference>
<dbReference type="InterPro" id="IPR055163">
    <property type="entry name" value="ALK/LTK-like_GRD"/>
</dbReference>
<feature type="domain" description="ALK/LTK-like glycine-rich" evidence="18">
    <location>
        <begin position="43"/>
        <end position="123"/>
    </location>
</feature>
<keyword evidence="12" id="KW-0829">Tyrosine-protein kinase</keyword>
<evidence type="ECO:0000259" key="20">
    <source>
        <dbReference type="Pfam" id="PF19077"/>
    </source>
</evidence>
<feature type="region of interest" description="Disordered" evidence="16">
    <location>
        <begin position="3203"/>
        <end position="3231"/>
    </location>
</feature>
<evidence type="ECO:0000256" key="13">
    <source>
        <dbReference type="ARBA" id="ARBA00023157"/>
    </source>
</evidence>
<name>A0A6J6V689_9ZZZZ</name>
<feature type="domain" description="Bacterial Ig-like" evidence="20">
    <location>
        <begin position="1557"/>
        <end position="1636"/>
    </location>
</feature>
<feature type="domain" description="Bacterial Ig-like" evidence="21">
    <location>
        <begin position="764"/>
        <end position="857"/>
    </location>
</feature>
<feature type="domain" description="Bacterial Ig-like" evidence="20">
    <location>
        <begin position="1967"/>
        <end position="2072"/>
    </location>
</feature>
<gene>
    <name evidence="22" type="ORF">UFOPK2921_00040</name>
</gene>
<feature type="domain" description="Bacterial Ig" evidence="19">
    <location>
        <begin position="2266"/>
        <end position="2342"/>
    </location>
</feature>
<keyword evidence="5 17" id="KW-0812">Transmembrane</keyword>
<keyword evidence="11 17" id="KW-0472">Membrane</keyword>
<dbReference type="PANTHER" id="PTHR34677">
    <property type="match status" value="1"/>
</dbReference>
<evidence type="ECO:0000256" key="1">
    <source>
        <dbReference type="ARBA" id="ARBA00004251"/>
    </source>
</evidence>
<dbReference type="Pfam" id="PF12810">
    <property type="entry name" value="ALK_LTK_GRD"/>
    <property type="match status" value="1"/>
</dbReference>
<reference evidence="22" key="1">
    <citation type="submission" date="2020-05" db="EMBL/GenBank/DDBJ databases">
        <authorList>
            <person name="Chiriac C."/>
            <person name="Salcher M."/>
            <person name="Ghai R."/>
            <person name="Kavagutti S V."/>
        </authorList>
    </citation>
    <scope>NUCLEOTIDE SEQUENCE</scope>
</reference>
<feature type="domain" description="Bacterial Ig-like" evidence="20">
    <location>
        <begin position="572"/>
        <end position="652"/>
    </location>
</feature>
<dbReference type="GO" id="GO:0005524">
    <property type="term" value="F:ATP binding"/>
    <property type="evidence" value="ECO:0007669"/>
    <property type="project" value="UniProtKB-KW"/>
</dbReference>
<dbReference type="EMBL" id="CAEZZV010000003">
    <property type="protein sequence ID" value="CAB4767186.1"/>
    <property type="molecule type" value="Genomic_DNA"/>
</dbReference>
<feature type="region of interest" description="Disordered" evidence="16">
    <location>
        <begin position="2081"/>
        <end position="2104"/>
    </location>
</feature>
<feature type="domain" description="Bacterial Ig-like" evidence="21">
    <location>
        <begin position="1102"/>
        <end position="1193"/>
    </location>
</feature>
<feature type="transmembrane region" description="Helical" evidence="17">
    <location>
        <begin position="3804"/>
        <end position="3826"/>
    </location>
</feature>